<evidence type="ECO:0000256" key="1">
    <source>
        <dbReference type="ARBA" id="ARBA00004370"/>
    </source>
</evidence>
<keyword evidence="2" id="KW-0812">Transmembrane</keyword>
<feature type="compositionally biased region" description="Polar residues" evidence="6">
    <location>
        <begin position="188"/>
        <end position="204"/>
    </location>
</feature>
<dbReference type="InterPro" id="IPR045119">
    <property type="entry name" value="SUN1-5"/>
</dbReference>
<evidence type="ECO:0000256" key="5">
    <source>
        <dbReference type="SAM" id="Coils"/>
    </source>
</evidence>
<keyword evidence="4" id="KW-0472">Membrane</keyword>
<protein>
    <recommendedName>
        <fullName evidence="7">SUN domain-containing protein</fullName>
    </recommendedName>
</protein>
<feature type="coiled-coil region" evidence="5">
    <location>
        <begin position="838"/>
        <end position="865"/>
    </location>
</feature>
<feature type="compositionally biased region" description="Polar residues" evidence="6">
    <location>
        <begin position="37"/>
        <end position="47"/>
    </location>
</feature>
<feature type="compositionally biased region" description="Polar residues" evidence="6">
    <location>
        <begin position="107"/>
        <end position="130"/>
    </location>
</feature>
<feature type="compositionally biased region" description="Low complexity" evidence="6">
    <location>
        <begin position="370"/>
        <end position="382"/>
    </location>
</feature>
<dbReference type="Gene3D" id="2.60.120.260">
    <property type="entry name" value="Galactose-binding domain-like"/>
    <property type="match status" value="1"/>
</dbReference>
<keyword evidence="5" id="KW-0175">Coiled coil</keyword>
<feature type="compositionally biased region" description="Basic and acidic residues" evidence="6">
    <location>
        <begin position="427"/>
        <end position="439"/>
    </location>
</feature>
<dbReference type="InterPro" id="IPR012919">
    <property type="entry name" value="SUN_dom"/>
</dbReference>
<feature type="region of interest" description="Disordered" evidence="6">
    <location>
        <begin position="152"/>
        <end position="466"/>
    </location>
</feature>
<comment type="subcellular location">
    <subcellularLocation>
        <location evidence="1">Membrane</location>
    </subcellularLocation>
</comment>
<dbReference type="OrthoDB" id="342281at2759"/>
<gene>
    <name evidence="8" type="ORF">B0T10DRAFT_590174</name>
</gene>
<evidence type="ECO:0000313" key="9">
    <source>
        <dbReference type="Proteomes" id="UP000777438"/>
    </source>
</evidence>
<accession>A0A9P9ASJ8</accession>
<feature type="compositionally biased region" description="Polar residues" evidence="6">
    <location>
        <begin position="249"/>
        <end position="268"/>
    </location>
</feature>
<evidence type="ECO:0000256" key="2">
    <source>
        <dbReference type="ARBA" id="ARBA00022692"/>
    </source>
</evidence>
<dbReference type="PANTHER" id="PTHR12911">
    <property type="entry name" value="SAD1/UNC-84-LIKE PROTEIN-RELATED"/>
    <property type="match status" value="1"/>
</dbReference>
<dbReference type="GO" id="GO:0043495">
    <property type="term" value="F:protein-membrane adaptor activity"/>
    <property type="evidence" value="ECO:0007669"/>
    <property type="project" value="TreeGrafter"/>
</dbReference>
<feature type="domain" description="SUN" evidence="7">
    <location>
        <begin position="920"/>
        <end position="1124"/>
    </location>
</feature>
<sequence>MPPRASTNRRTTRASSKEPESSNIRPFIRPHLPEISGTPSSRRQYTYGSGVEPPPRTGSQLQRMDLQNAVNRALERELDEELQFHISQSEASNHDSDEDEVVGFNTERANAPTQNPSPRHHATNLSSQFSAIEDDDSIRSFRLESDYYGQATILSTPGATPVPETRAVTSRLRRQVLDNVPDDAIPQDSPQKGPQPRSSSQTQPVRRVTRTQPKPPLPEPQPPSVTGKGKGKGKGRVEEEEEDEDGSVRNANWRQRSQTDTPSPNPRSQAKLPRRGGKREPAPQESEDEQDLERERPRIRRPSLPRALGAPTLRPPGTSNTVPAPSKQRQPELRSTMIQLQGEDSSAPLKTLRHIQEPSQDSPQEHDEVPQQQKSQPSHQNQTLTFNRERPQGVLQQRSEPVRRKSRDLFPAETSSNGSTSSKGMRKSPDEARVRDAEIQRNFQETEEQPEPERGQRRASRRRGRHERIESRRRRWTWMLSWWPFTQFPDFIRRQREREDGLWDVEDWEDGRHRIRYSDLFYPLTYVNLFVRVTDEIFERAIDFNDKLAGLEMRQRMSGVGTCGWVLGGLLTCILGMAIALFLSTSTGEGIWESSPSIPTFGIPTGGINWPDLSDITDFVPSISWPSRGLDDLSDLWDTDDNDNGEQKAKQILKRFEKDLAKLKKAGGLHNASLQKLETVVPKVVRMELQDGKPVVTQEFWHALRDLINKDDQFLRVEKTVDGYEFTSDEQWQALVRRLNKDPAFAEKLDSGVDRLGDRLEKKMLGNWDIWVNNNNHKISQLLGTALDKMQLVGSGKELDKRLAEIVKEQMRGKDSDETIVTRNEFLRHLQNEFATHGSEVRGELNQLESQIESLREAIRLAAKNKSQGVTQGEVGALVQSLVRKTIADMNLGSMAKGKIQLHWDAELKNQVNYFAIGSGATIDPKRTSTVYDPLNMGAVAPENYLGGIRGLQPFPAIAALHPWDGDGDCFCAIRSTNRRGNPHGASLSVQLGTTIVPQHVVVEHILPGATIDPGARPREIEIWAHYDDLSLRGRVQDFSATHFPKDKSDRNAQDPDYDPAFVKIGQFVYEHAEIHDGVHVQRLSSELHELGAATDQIIIRAVSNYGSSDHTCFYRVRLYGPGRE</sequence>
<evidence type="ECO:0000259" key="7">
    <source>
        <dbReference type="PROSITE" id="PS51469"/>
    </source>
</evidence>
<evidence type="ECO:0000256" key="6">
    <source>
        <dbReference type="SAM" id="MobiDB-lite"/>
    </source>
</evidence>
<keyword evidence="3" id="KW-1133">Transmembrane helix</keyword>
<dbReference type="PANTHER" id="PTHR12911:SF8">
    <property type="entry name" value="KLAROID PROTEIN-RELATED"/>
    <property type="match status" value="1"/>
</dbReference>
<organism evidence="8 9">
    <name type="scientific">Thelonectria olida</name>
    <dbReference type="NCBI Taxonomy" id="1576542"/>
    <lineage>
        <taxon>Eukaryota</taxon>
        <taxon>Fungi</taxon>
        <taxon>Dikarya</taxon>
        <taxon>Ascomycota</taxon>
        <taxon>Pezizomycotina</taxon>
        <taxon>Sordariomycetes</taxon>
        <taxon>Hypocreomycetidae</taxon>
        <taxon>Hypocreales</taxon>
        <taxon>Nectriaceae</taxon>
        <taxon>Thelonectria</taxon>
    </lineage>
</organism>
<evidence type="ECO:0000256" key="3">
    <source>
        <dbReference type="ARBA" id="ARBA00022989"/>
    </source>
</evidence>
<reference evidence="8 9" key="1">
    <citation type="journal article" date="2021" name="Nat. Commun.">
        <title>Genetic determinants of endophytism in the Arabidopsis root mycobiome.</title>
        <authorList>
            <person name="Mesny F."/>
            <person name="Miyauchi S."/>
            <person name="Thiergart T."/>
            <person name="Pickel B."/>
            <person name="Atanasova L."/>
            <person name="Karlsson M."/>
            <person name="Huettel B."/>
            <person name="Barry K.W."/>
            <person name="Haridas S."/>
            <person name="Chen C."/>
            <person name="Bauer D."/>
            <person name="Andreopoulos W."/>
            <person name="Pangilinan J."/>
            <person name="LaButti K."/>
            <person name="Riley R."/>
            <person name="Lipzen A."/>
            <person name="Clum A."/>
            <person name="Drula E."/>
            <person name="Henrissat B."/>
            <person name="Kohler A."/>
            <person name="Grigoriev I.V."/>
            <person name="Martin F.M."/>
            <person name="Hacquard S."/>
        </authorList>
    </citation>
    <scope>NUCLEOTIDE SEQUENCE [LARGE SCALE GENOMIC DNA]</scope>
    <source>
        <strain evidence="8 9">MPI-CAGE-CH-0241</strain>
    </source>
</reference>
<dbReference type="Proteomes" id="UP000777438">
    <property type="component" value="Unassembled WGS sequence"/>
</dbReference>
<dbReference type="PROSITE" id="PS51469">
    <property type="entry name" value="SUN"/>
    <property type="match status" value="1"/>
</dbReference>
<feature type="region of interest" description="Disordered" evidence="6">
    <location>
        <begin position="1"/>
        <end position="132"/>
    </location>
</feature>
<dbReference type="GO" id="GO:0034993">
    <property type="term" value="C:meiotic nuclear membrane microtubule tethering complex"/>
    <property type="evidence" value="ECO:0007669"/>
    <property type="project" value="TreeGrafter"/>
</dbReference>
<dbReference type="EMBL" id="JAGPYM010000005">
    <property type="protein sequence ID" value="KAH6894542.1"/>
    <property type="molecule type" value="Genomic_DNA"/>
</dbReference>
<evidence type="ECO:0000313" key="8">
    <source>
        <dbReference type="EMBL" id="KAH6894542.1"/>
    </source>
</evidence>
<feature type="compositionally biased region" description="Pro residues" evidence="6">
    <location>
        <begin position="213"/>
        <end position="223"/>
    </location>
</feature>
<proteinExistence type="predicted"/>
<keyword evidence="9" id="KW-1185">Reference proteome</keyword>
<feature type="compositionally biased region" description="Polar residues" evidence="6">
    <location>
        <begin position="413"/>
        <end position="423"/>
    </location>
</feature>
<feature type="compositionally biased region" description="Basic and acidic residues" evidence="6">
    <location>
        <begin position="400"/>
        <end position="410"/>
    </location>
</feature>
<feature type="compositionally biased region" description="Basic residues" evidence="6">
    <location>
        <begin position="457"/>
        <end position="466"/>
    </location>
</feature>
<dbReference type="AlphaFoldDB" id="A0A9P9ASJ8"/>
<evidence type="ECO:0000256" key="4">
    <source>
        <dbReference type="ARBA" id="ARBA00023136"/>
    </source>
</evidence>
<comment type="caution">
    <text evidence="8">The sequence shown here is derived from an EMBL/GenBank/DDBJ whole genome shotgun (WGS) entry which is preliminary data.</text>
</comment>
<name>A0A9P9ASJ8_9HYPO</name>